<reference evidence="7 8" key="1">
    <citation type="journal article" date="2018" name="Sci. Rep.">
        <title>Genomic signatures of local adaptation to the degree of environmental predictability in rotifers.</title>
        <authorList>
            <person name="Franch-Gras L."/>
            <person name="Hahn C."/>
            <person name="Garcia-Roger E.M."/>
            <person name="Carmona M.J."/>
            <person name="Serra M."/>
            <person name="Gomez A."/>
        </authorList>
    </citation>
    <scope>NUCLEOTIDE SEQUENCE [LARGE SCALE GENOMIC DNA]</scope>
    <source>
        <strain evidence="7">HYR1</strain>
    </source>
</reference>
<dbReference type="EMBL" id="REGN01007897">
    <property type="protein sequence ID" value="RNA05004.1"/>
    <property type="molecule type" value="Genomic_DNA"/>
</dbReference>
<evidence type="ECO:0000256" key="1">
    <source>
        <dbReference type="ARBA" id="ARBA00004141"/>
    </source>
</evidence>
<dbReference type="AlphaFoldDB" id="A0A3M7Q1B2"/>
<dbReference type="STRING" id="10195.A0A3M7Q1B2"/>
<dbReference type="PANTHER" id="PTHR45902:SF1">
    <property type="entry name" value="LATROPHILIN RECEPTOR-LIKE PROTEIN A"/>
    <property type="match status" value="1"/>
</dbReference>
<proteinExistence type="predicted"/>
<accession>A0A3M7Q1B2</accession>
<keyword evidence="2 5" id="KW-0812">Transmembrane</keyword>
<dbReference type="OrthoDB" id="6134459at2759"/>
<dbReference type="Pfam" id="PF00002">
    <property type="entry name" value="7tm_2"/>
    <property type="match status" value="1"/>
</dbReference>
<dbReference type="InterPro" id="IPR017981">
    <property type="entry name" value="GPCR_2-like_7TM"/>
</dbReference>
<feature type="transmembrane region" description="Helical" evidence="5">
    <location>
        <begin position="87"/>
        <end position="108"/>
    </location>
</feature>
<keyword evidence="8" id="KW-1185">Reference proteome</keyword>
<sequence>IPESFSINISSKSSFLIIPPDILPEPRSCFKPIQTCPPNTDNQLANLCSNFTAYRFANNGKIYKNKYCAKCNQMDDELLFNNMPGKIVINLTLSLLFSQIFFLASMFWSKNENTEKPIQIFNSSKEVLKSIELILPCFLSGVFIHYFYLAFFLWSNIMAFDLYQMFAQSTMFLRIYKSSKLVIKYFVYGWVSPVVLIMIMLVKNNKKVSYGQNSCFISS</sequence>
<dbReference type="InterPro" id="IPR000832">
    <property type="entry name" value="GPCR_2_secretin-like"/>
</dbReference>
<evidence type="ECO:0000256" key="3">
    <source>
        <dbReference type="ARBA" id="ARBA00022989"/>
    </source>
</evidence>
<keyword evidence="7" id="KW-0675">Receptor</keyword>
<feature type="transmembrane region" description="Helical" evidence="5">
    <location>
        <begin position="133"/>
        <end position="160"/>
    </location>
</feature>
<feature type="non-terminal residue" evidence="7">
    <location>
        <position position="219"/>
    </location>
</feature>
<feature type="transmembrane region" description="Helical" evidence="5">
    <location>
        <begin position="181"/>
        <end position="202"/>
    </location>
</feature>
<dbReference type="GO" id="GO:0004930">
    <property type="term" value="F:G protein-coupled receptor activity"/>
    <property type="evidence" value="ECO:0007669"/>
    <property type="project" value="InterPro"/>
</dbReference>
<dbReference type="Gene3D" id="1.20.1070.10">
    <property type="entry name" value="Rhodopsin 7-helix transmembrane proteins"/>
    <property type="match status" value="1"/>
</dbReference>
<gene>
    <name evidence="7" type="ORF">BpHYR1_038886</name>
</gene>
<dbReference type="GO" id="GO:0007166">
    <property type="term" value="P:cell surface receptor signaling pathway"/>
    <property type="evidence" value="ECO:0007669"/>
    <property type="project" value="InterPro"/>
</dbReference>
<dbReference type="GO" id="GO:0016020">
    <property type="term" value="C:membrane"/>
    <property type="evidence" value="ECO:0007669"/>
    <property type="project" value="UniProtKB-SubCell"/>
</dbReference>
<evidence type="ECO:0000313" key="7">
    <source>
        <dbReference type="EMBL" id="RNA05004.1"/>
    </source>
</evidence>
<evidence type="ECO:0000256" key="2">
    <source>
        <dbReference type="ARBA" id="ARBA00022692"/>
    </source>
</evidence>
<feature type="domain" description="G-protein coupled receptors family 2 profile 2" evidence="6">
    <location>
        <begin position="87"/>
        <end position="219"/>
    </location>
</feature>
<keyword evidence="3 5" id="KW-1133">Transmembrane helix</keyword>
<comment type="caution">
    <text evidence="7">The sequence shown here is derived from an EMBL/GenBank/DDBJ whole genome shotgun (WGS) entry which is preliminary data.</text>
</comment>
<comment type="subcellular location">
    <subcellularLocation>
        <location evidence="1">Membrane</location>
        <topology evidence="1">Multi-pass membrane protein</topology>
    </subcellularLocation>
</comment>
<protein>
    <submittedName>
        <fullName evidence="7">Adhesion G-coupled receptor G2-like isoform X1</fullName>
    </submittedName>
</protein>
<evidence type="ECO:0000256" key="5">
    <source>
        <dbReference type="SAM" id="Phobius"/>
    </source>
</evidence>
<dbReference type="PANTHER" id="PTHR45902">
    <property type="entry name" value="LATROPHILIN RECEPTOR-LIKE PROTEIN A"/>
    <property type="match status" value="1"/>
</dbReference>
<evidence type="ECO:0000259" key="6">
    <source>
        <dbReference type="PROSITE" id="PS50261"/>
    </source>
</evidence>
<evidence type="ECO:0000256" key="4">
    <source>
        <dbReference type="ARBA" id="ARBA00023136"/>
    </source>
</evidence>
<dbReference type="Proteomes" id="UP000276133">
    <property type="component" value="Unassembled WGS sequence"/>
</dbReference>
<keyword evidence="4 5" id="KW-0472">Membrane</keyword>
<name>A0A3M7Q1B2_BRAPC</name>
<organism evidence="7 8">
    <name type="scientific">Brachionus plicatilis</name>
    <name type="common">Marine rotifer</name>
    <name type="synonym">Brachionus muelleri</name>
    <dbReference type="NCBI Taxonomy" id="10195"/>
    <lineage>
        <taxon>Eukaryota</taxon>
        <taxon>Metazoa</taxon>
        <taxon>Spiralia</taxon>
        <taxon>Gnathifera</taxon>
        <taxon>Rotifera</taxon>
        <taxon>Eurotatoria</taxon>
        <taxon>Monogononta</taxon>
        <taxon>Pseudotrocha</taxon>
        <taxon>Ploima</taxon>
        <taxon>Brachionidae</taxon>
        <taxon>Brachionus</taxon>
    </lineage>
</organism>
<feature type="non-terminal residue" evidence="7">
    <location>
        <position position="1"/>
    </location>
</feature>
<dbReference type="PROSITE" id="PS50261">
    <property type="entry name" value="G_PROTEIN_RECEP_F2_4"/>
    <property type="match status" value="1"/>
</dbReference>
<evidence type="ECO:0000313" key="8">
    <source>
        <dbReference type="Proteomes" id="UP000276133"/>
    </source>
</evidence>
<dbReference type="InterPro" id="IPR053231">
    <property type="entry name" value="GPCR_LN-TM7"/>
</dbReference>